<gene>
    <name evidence="2" type="ORF">C1SCF055_LOCUS31626</name>
</gene>
<reference evidence="3" key="2">
    <citation type="submission" date="2024-04" db="EMBL/GenBank/DDBJ databases">
        <authorList>
            <person name="Chen Y."/>
            <person name="Shah S."/>
            <person name="Dougan E. K."/>
            <person name="Thang M."/>
            <person name="Chan C."/>
        </authorList>
    </citation>
    <scope>NUCLEOTIDE SEQUENCE [LARGE SCALE GENOMIC DNA]</scope>
</reference>
<keyword evidence="1" id="KW-0732">Signal</keyword>
<dbReference type="EMBL" id="CAMXCT010003729">
    <property type="protein sequence ID" value="CAI4005941.1"/>
    <property type="molecule type" value="Genomic_DNA"/>
</dbReference>
<accession>A0A9P1DAJ4</accession>
<dbReference type="Proteomes" id="UP001152797">
    <property type="component" value="Unassembled WGS sequence"/>
</dbReference>
<comment type="caution">
    <text evidence="2">The sequence shown here is derived from an EMBL/GenBank/DDBJ whole genome shotgun (WGS) entry which is preliminary data.</text>
</comment>
<dbReference type="EMBL" id="CAMXCT030003729">
    <property type="protein sequence ID" value="CAL4793253.1"/>
    <property type="molecule type" value="Genomic_DNA"/>
</dbReference>
<evidence type="ECO:0000313" key="2">
    <source>
        <dbReference type="EMBL" id="CAI4005941.1"/>
    </source>
</evidence>
<proteinExistence type="predicted"/>
<evidence type="ECO:0000256" key="1">
    <source>
        <dbReference type="SAM" id="SignalP"/>
    </source>
</evidence>
<feature type="chain" id="PRO_5043271327" evidence="1">
    <location>
        <begin position="19"/>
        <end position="187"/>
    </location>
</feature>
<organism evidence="2">
    <name type="scientific">Cladocopium goreaui</name>
    <dbReference type="NCBI Taxonomy" id="2562237"/>
    <lineage>
        <taxon>Eukaryota</taxon>
        <taxon>Sar</taxon>
        <taxon>Alveolata</taxon>
        <taxon>Dinophyceae</taxon>
        <taxon>Suessiales</taxon>
        <taxon>Symbiodiniaceae</taxon>
        <taxon>Cladocopium</taxon>
    </lineage>
</organism>
<dbReference type="EMBL" id="CAMXCT020003729">
    <property type="protein sequence ID" value="CAL1159316.1"/>
    <property type="molecule type" value="Genomic_DNA"/>
</dbReference>
<sequence length="187" mass="20398">MPSLRIVLVATCFASAFGGACTPVDSLYCPVNDVTEHADINKDVKLIKEPVLISAVYTGGSFSKGGGIMRTLQALAQKDMTVNGTPMSSSRERSGALDLYGSMEFGTTSSPAWTIRVFAQASYASARLCQLCCTRCKTWLASWIRSLCLRCIVTTVSCRRRKRDAVVFALVNLPSIASRHVWESWNS</sequence>
<dbReference type="OrthoDB" id="10514106at2759"/>
<evidence type="ECO:0000313" key="3">
    <source>
        <dbReference type="EMBL" id="CAL1159316.1"/>
    </source>
</evidence>
<reference evidence="2" key="1">
    <citation type="submission" date="2022-10" db="EMBL/GenBank/DDBJ databases">
        <authorList>
            <person name="Chen Y."/>
            <person name="Dougan E. K."/>
            <person name="Chan C."/>
            <person name="Rhodes N."/>
            <person name="Thang M."/>
        </authorList>
    </citation>
    <scope>NUCLEOTIDE SEQUENCE</scope>
</reference>
<keyword evidence="4" id="KW-1185">Reference proteome</keyword>
<dbReference type="AlphaFoldDB" id="A0A9P1DAJ4"/>
<protein>
    <submittedName>
        <fullName evidence="2">Uncharacterized protein</fullName>
    </submittedName>
</protein>
<name>A0A9P1DAJ4_9DINO</name>
<dbReference type="PROSITE" id="PS51257">
    <property type="entry name" value="PROKAR_LIPOPROTEIN"/>
    <property type="match status" value="1"/>
</dbReference>
<feature type="signal peptide" evidence="1">
    <location>
        <begin position="1"/>
        <end position="18"/>
    </location>
</feature>
<evidence type="ECO:0000313" key="4">
    <source>
        <dbReference type="Proteomes" id="UP001152797"/>
    </source>
</evidence>